<dbReference type="InterPro" id="IPR003439">
    <property type="entry name" value="ABC_transporter-like_ATP-bd"/>
</dbReference>
<evidence type="ECO:0000259" key="6">
    <source>
        <dbReference type="PROSITE" id="PS50893"/>
    </source>
</evidence>
<dbReference type="EMBL" id="CP144913">
    <property type="protein sequence ID" value="WXB76661.1"/>
    <property type="molecule type" value="Genomic_DNA"/>
</dbReference>
<name>A0ABZ2MHW0_9MICO</name>
<keyword evidence="3" id="KW-0547">Nucleotide-binding</keyword>
<proteinExistence type="inferred from homology"/>
<evidence type="ECO:0000256" key="5">
    <source>
        <dbReference type="SAM" id="MobiDB-lite"/>
    </source>
</evidence>
<comment type="similarity">
    <text evidence="1">Belongs to the ABC transporter superfamily.</text>
</comment>
<dbReference type="GO" id="GO:0005524">
    <property type="term" value="F:ATP binding"/>
    <property type="evidence" value="ECO:0007669"/>
    <property type="project" value="UniProtKB-KW"/>
</dbReference>
<feature type="region of interest" description="Disordered" evidence="5">
    <location>
        <begin position="263"/>
        <end position="284"/>
    </location>
</feature>
<dbReference type="PANTHER" id="PTHR46743:SF2">
    <property type="entry name" value="TEICHOIC ACIDS EXPORT ATP-BINDING PROTEIN TAGH"/>
    <property type="match status" value="1"/>
</dbReference>
<dbReference type="InterPro" id="IPR003593">
    <property type="entry name" value="AAA+_ATPase"/>
</dbReference>
<dbReference type="InterPro" id="IPR015860">
    <property type="entry name" value="ABC_transpr_TagH-like"/>
</dbReference>
<dbReference type="Gene3D" id="3.40.50.300">
    <property type="entry name" value="P-loop containing nucleotide triphosphate hydrolases"/>
    <property type="match status" value="1"/>
</dbReference>
<keyword evidence="4 7" id="KW-0067">ATP-binding</keyword>
<evidence type="ECO:0000313" key="8">
    <source>
        <dbReference type="Proteomes" id="UP001382727"/>
    </source>
</evidence>
<dbReference type="PANTHER" id="PTHR46743">
    <property type="entry name" value="TEICHOIC ACIDS EXPORT ATP-BINDING PROTEIN TAGH"/>
    <property type="match status" value="1"/>
</dbReference>
<evidence type="ECO:0000313" key="7">
    <source>
        <dbReference type="EMBL" id="WXB76661.1"/>
    </source>
</evidence>
<dbReference type="CDD" id="cd03220">
    <property type="entry name" value="ABC_KpsT_Wzt"/>
    <property type="match status" value="1"/>
</dbReference>
<feature type="domain" description="ABC transporter" evidence="6">
    <location>
        <begin position="51"/>
        <end position="269"/>
    </location>
</feature>
<dbReference type="PROSITE" id="PS50893">
    <property type="entry name" value="ABC_TRANSPORTER_2"/>
    <property type="match status" value="1"/>
</dbReference>
<reference evidence="7 8" key="1">
    <citation type="submission" date="2024-02" db="EMBL/GenBank/DDBJ databases">
        <title>Janibacter sp. nov., isolated from gut of marine sandworm.</title>
        <authorList>
            <person name="Kim B."/>
            <person name="Jun M.O."/>
            <person name="Shin N.-R."/>
        </authorList>
    </citation>
    <scope>NUCLEOTIDE SEQUENCE [LARGE SCALE GENOMIC DNA]</scope>
    <source>
        <strain evidence="7 8">A1S7</strain>
    </source>
</reference>
<organism evidence="7 8">
    <name type="scientific">Janibacter alittae</name>
    <dbReference type="NCBI Taxonomy" id="3115209"/>
    <lineage>
        <taxon>Bacteria</taxon>
        <taxon>Bacillati</taxon>
        <taxon>Actinomycetota</taxon>
        <taxon>Actinomycetes</taxon>
        <taxon>Micrococcales</taxon>
        <taxon>Intrasporangiaceae</taxon>
        <taxon>Janibacter</taxon>
    </lineage>
</organism>
<gene>
    <name evidence="7" type="ORF">V1351_00970</name>
</gene>
<evidence type="ECO:0000256" key="1">
    <source>
        <dbReference type="ARBA" id="ARBA00005417"/>
    </source>
</evidence>
<dbReference type="SMART" id="SM00382">
    <property type="entry name" value="AAA"/>
    <property type="match status" value="1"/>
</dbReference>
<keyword evidence="8" id="KW-1185">Reference proteome</keyword>
<evidence type="ECO:0000256" key="2">
    <source>
        <dbReference type="ARBA" id="ARBA00022448"/>
    </source>
</evidence>
<evidence type="ECO:0000256" key="3">
    <source>
        <dbReference type="ARBA" id="ARBA00022741"/>
    </source>
</evidence>
<dbReference type="InterPro" id="IPR050683">
    <property type="entry name" value="Bact_Polysacc_Export_ATP-bd"/>
</dbReference>
<dbReference type="Pfam" id="PF00005">
    <property type="entry name" value="ABC_tran"/>
    <property type="match status" value="1"/>
</dbReference>
<keyword evidence="2" id="KW-0813">Transport</keyword>
<sequence length="595" mass="63118">MADPEDMGTKAPHDAAPTVVVSHVSVTYQVLGGERRGAPSDQGARRSLRQLLRPDTSTRIREVPAVKDVSFVARHGESIGIIGHNGSGKSTLLRTVAGLIPPSKGQVWVAGEPSLLGVNAVLINKLSGARNIYVGGQALGLSTAEIDEKFDDIVEFSGIGDAVHLPMSTYSSGMGARLRFAISTAAAPDVLMIDEALATGDASFRQKSAKRIAEIREAAGTVFLVSHSNSNIRAICDRVLWMDQGRLIMDGPTEEVLSTYEASEPKNKAHKKNIQRDKPEPQVPGTVRWTGNNGFQTARAISRDTWAPGVPGCFVVSVEPMSVARMVAPIAARIGWPLLWVRPGALPGATRDELSRLAPERVVVVCAPDRIKARPYNRIEELVTGTVEWLGADDPTRTAAQLLEAFPPGDSSTVYVTHQDNSARPPVASLAAARAGQAVVVCDGTGVTDELAAALAHVRPRRLLLVGYEEEWPTTVVGQLRQATGAEIEFVSEGGPMALAAGLWGDRERGGRVIVSGSSATEMLSATAAAGHTDTPMLLITSGRLPDLVRTRLERLAPSEIVLSGGIEALPPSLRQSLGEIVAVGSRTVEASPLH</sequence>
<dbReference type="RefSeq" id="WP_338749855.1">
    <property type="nucleotide sequence ID" value="NZ_CP144913.1"/>
</dbReference>
<accession>A0ABZ2MHW0</accession>
<dbReference type="SUPFAM" id="SSF52540">
    <property type="entry name" value="P-loop containing nucleoside triphosphate hydrolases"/>
    <property type="match status" value="1"/>
</dbReference>
<dbReference type="Proteomes" id="UP001382727">
    <property type="component" value="Chromosome"/>
</dbReference>
<protein>
    <submittedName>
        <fullName evidence="7">ATP-binding cassette domain-containing protein</fullName>
    </submittedName>
</protein>
<evidence type="ECO:0000256" key="4">
    <source>
        <dbReference type="ARBA" id="ARBA00022840"/>
    </source>
</evidence>
<dbReference type="InterPro" id="IPR027417">
    <property type="entry name" value="P-loop_NTPase"/>
</dbReference>